<name>A0ABU3BPK9_9BACT</name>
<accession>A0ABU3BPK9</accession>
<evidence type="ECO:0000313" key="2">
    <source>
        <dbReference type="EMBL" id="MDT0631228.1"/>
    </source>
</evidence>
<proteinExistence type="predicted"/>
<evidence type="ECO:0008006" key="4">
    <source>
        <dbReference type="Google" id="ProtNLM"/>
    </source>
</evidence>
<protein>
    <recommendedName>
        <fullName evidence="4">Soluble ligand binding domain-containing protein</fullName>
    </recommendedName>
</protein>
<dbReference type="Proteomes" id="UP001267426">
    <property type="component" value="Unassembled WGS sequence"/>
</dbReference>
<dbReference type="RefSeq" id="WP_311662571.1">
    <property type="nucleotide sequence ID" value="NZ_JAVRHT010000009.1"/>
</dbReference>
<keyword evidence="3" id="KW-1185">Reference proteome</keyword>
<dbReference type="Gene3D" id="3.10.560.10">
    <property type="entry name" value="Outer membrane lipoprotein wza domain like"/>
    <property type="match status" value="1"/>
</dbReference>
<feature type="signal peptide" evidence="1">
    <location>
        <begin position="1"/>
        <end position="24"/>
    </location>
</feature>
<dbReference type="EMBL" id="JAVRHT010000009">
    <property type="protein sequence ID" value="MDT0631228.1"/>
    <property type="molecule type" value="Genomic_DNA"/>
</dbReference>
<reference evidence="2 3" key="1">
    <citation type="submission" date="2023-09" db="EMBL/GenBank/DDBJ databases">
        <authorList>
            <person name="Rey-Velasco X."/>
        </authorList>
    </citation>
    <scope>NUCLEOTIDE SEQUENCE [LARGE SCALE GENOMIC DNA]</scope>
    <source>
        <strain evidence="2 3">F394</strain>
    </source>
</reference>
<evidence type="ECO:0000313" key="3">
    <source>
        <dbReference type="Proteomes" id="UP001267426"/>
    </source>
</evidence>
<comment type="caution">
    <text evidence="2">The sequence shown here is derived from an EMBL/GenBank/DDBJ whole genome shotgun (WGS) entry which is preliminary data.</text>
</comment>
<feature type="chain" id="PRO_5046432654" description="Soluble ligand binding domain-containing protein" evidence="1">
    <location>
        <begin position="25"/>
        <end position="179"/>
    </location>
</feature>
<gene>
    <name evidence="2" type="ORF">RM540_05640</name>
</gene>
<organism evidence="2 3">
    <name type="scientific">Rubrivirga litoralis</name>
    <dbReference type="NCBI Taxonomy" id="3075598"/>
    <lineage>
        <taxon>Bacteria</taxon>
        <taxon>Pseudomonadati</taxon>
        <taxon>Rhodothermota</taxon>
        <taxon>Rhodothermia</taxon>
        <taxon>Rhodothermales</taxon>
        <taxon>Rubricoccaceae</taxon>
        <taxon>Rubrivirga</taxon>
    </lineage>
</organism>
<keyword evidence="1" id="KW-0732">Signal</keyword>
<evidence type="ECO:0000256" key="1">
    <source>
        <dbReference type="SAM" id="SignalP"/>
    </source>
</evidence>
<sequence length="179" mass="19218">MNRPAAARFVASLAFLVTMAPSSAAQIGAVNEIINQGTSFFQFVEEGAPSVEVYVLGGGARNGVYRLQRGISLTEALALAGGTASTDSTERAISTSIVRVLRMQGGTRRPIYEATAEQLVLEPEIHPNLETGDVIETEVEYEAIPEPFTFRDGLELVSRLASVVSVLLLLYFRIDGLGN</sequence>